<comment type="caution">
    <text evidence="1">The sequence shown here is derived from an EMBL/GenBank/DDBJ whole genome shotgun (WGS) entry which is preliminary data.</text>
</comment>
<evidence type="ECO:0000313" key="1">
    <source>
        <dbReference type="EMBL" id="MDT0347778.1"/>
    </source>
</evidence>
<gene>
    <name evidence="1" type="ORF">RM590_35250</name>
</gene>
<sequence>MVLKELPQQAAYAGACGLWLGTDDADFVFYEARTAPLHREHIILHEIAHMLAGHRAPHGDGGIGGGLGSLLSGLQPHLIRRLMTRTSHTTTEEQEAEMLASLMRSGRKPPAAGALGRLGALLGVRTDDRY</sequence>
<evidence type="ECO:0000313" key="2">
    <source>
        <dbReference type="Proteomes" id="UP001183246"/>
    </source>
</evidence>
<protein>
    <submittedName>
        <fullName evidence="1">Regulator component</fullName>
    </submittedName>
</protein>
<dbReference type="EMBL" id="JAVREL010000048">
    <property type="protein sequence ID" value="MDT0347778.1"/>
    <property type="molecule type" value="Genomic_DNA"/>
</dbReference>
<accession>A0ABU2N1J2</accession>
<organism evidence="1 2">
    <name type="scientific">Streptomyces litchfieldiae</name>
    <dbReference type="NCBI Taxonomy" id="3075543"/>
    <lineage>
        <taxon>Bacteria</taxon>
        <taxon>Bacillati</taxon>
        <taxon>Actinomycetota</taxon>
        <taxon>Actinomycetes</taxon>
        <taxon>Kitasatosporales</taxon>
        <taxon>Streptomycetaceae</taxon>
        <taxon>Streptomyces</taxon>
    </lineage>
</organism>
<proteinExistence type="predicted"/>
<name>A0ABU2N1J2_9ACTN</name>
<keyword evidence="2" id="KW-1185">Reference proteome</keyword>
<dbReference type="RefSeq" id="WP_311708903.1">
    <property type="nucleotide sequence ID" value="NZ_JAVREL010000048.1"/>
</dbReference>
<dbReference type="Proteomes" id="UP001183246">
    <property type="component" value="Unassembled WGS sequence"/>
</dbReference>
<reference evidence="2" key="1">
    <citation type="submission" date="2023-07" db="EMBL/GenBank/DDBJ databases">
        <title>30 novel species of actinomycetes from the DSMZ collection.</title>
        <authorList>
            <person name="Nouioui I."/>
        </authorList>
    </citation>
    <scope>NUCLEOTIDE SEQUENCE [LARGE SCALE GENOMIC DNA]</scope>
    <source>
        <strain evidence="2">DSM 44938</strain>
    </source>
</reference>